<feature type="compositionally biased region" description="Basic and acidic residues" evidence="1">
    <location>
        <begin position="1"/>
        <end position="18"/>
    </location>
</feature>
<proteinExistence type="predicted"/>
<feature type="compositionally biased region" description="Basic and acidic residues" evidence="1">
    <location>
        <begin position="105"/>
        <end position="129"/>
    </location>
</feature>
<feature type="region of interest" description="Disordered" evidence="1">
    <location>
        <begin position="1"/>
        <end position="39"/>
    </location>
</feature>
<dbReference type="PANTHER" id="PTHR33710">
    <property type="entry name" value="BNAC02G09200D PROTEIN"/>
    <property type="match status" value="1"/>
</dbReference>
<dbReference type="RefSeq" id="XP_071914089.1">
    <property type="nucleotide sequence ID" value="XM_072057988.1"/>
</dbReference>
<evidence type="ECO:0000259" key="2">
    <source>
        <dbReference type="Pfam" id="PF00078"/>
    </source>
</evidence>
<gene>
    <name evidence="4" type="primary">LOC140010677</name>
</gene>
<protein>
    <recommendedName>
        <fullName evidence="2">Reverse transcriptase domain-containing protein</fullName>
    </recommendedName>
</protein>
<dbReference type="Pfam" id="PF00078">
    <property type="entry name" value="RVT_1"/>
    <property type="match status" value="1"/>
</dbReference>
<accession>A0ABM4V3H8</accession>
<name>A0ABM4V3H8_COFAR</name>
<dbReference type="InterPro" id="IPR036691">
    <property type="entry name" value="Endo/exonu/phosph_ase_sf"/>
</dbReference>
<dbReference type="GeneID" id="140010677"/>
<keyword evidence="3" id="KW-1185">Reference proteome</keyword>
<dbReference type="SUPFAM" id="SSF56219">
    <property type="entry name" value="DNase I-like"/>
    <property type="match status" value="1"/>
</dbReference>
<dbReference type="Proteomes" id="UP001652660">
    <property type="component" value="Chromosome 7c"/>
</dbReference>
<reference evidence="4" key="1">
    <citation type="submission" date="2025-08" db="UniProtKB">
        <authorList>
            <consortium name="RefSeq"/>
        </authorList>
    </citation>
    <scope>IDENTIFICATION</scope>
    <source>
        <tissue evidence="4">Leaves</tissue>
    </source>
</reference>
<dbReference type="Gene3D" id="3.60.10.10">
    <property type="entry name" value="Endonuclease/exonuclease/phosphatase"/>
    <property type="match status" value="1"/>
</dbReference>
<dbReference type="InterPro" id="IPR000477">
    <property type="entry name" value="RT_dom"/>
</dbReference>
<feature type="domain" description="Reverse transcriptase" evidence="2">
    <location>
        <begin position="477"/>
        <end position="601"/>
    </location>
</feature>
<organism evidence="3 4">
    <name type="scientific">Coffea arabica</name>
    <name type="common">Arabian coffee</name>
    <dbReference type="NCBI Taxonomy" id="13443"/>
    <lineage>
        <taxon>Eukaryota</taxon>
        <taxon>Viridiplantae</taxon>
        <taxon>Streptophyta</taxon>
        <taxon>Embryophyta</taxon>
        <taxon>Tracheophyta</taxon>
        <taxon>Spermatophyta</taxon>
        <taxon>Magnoliopsida</taxon>
        <taxon>eudicotyledons</taxon>
        <taxon>Gunneridae</taxon>
        <taxon>Pentapetalae</taxon>
        <taxon>asterids</taxon>
        <taxon>lamiids</taxon>
        <taxon>Gentianales</taxon>
        <taxon>Rubiaceae</taxon>
        <taxon>Ixoroideae</taxon>
        <taxon>Gardenieae complex</taxon>
        <taxon>Bertiereae - Coffeeae clade</taxon>
        <taxon>Coffeeae</taxon>
        <taxon>Coffea</taxon>
    </lineage>
</organism>
<evidence type="ECO:0000256" key="1">
    <source>
        <dbReference type="SAM" id="MobiDB-lite"/>
    </source>
</evidence>
<feature type="region of interest" description="Disordered" evidence="1">
    <location>
        <begin position="102"/>
        <end position="131"/>
    </location>
</feature>
<evidence type="ECO:0000313" key="4">
    <source>
        <dbReference type="RefSeq" id="XP_071914089.1"/>
    </source>
</evidence>
<dbReference type="PANTHER" id="PTHR33710:SF77">
    <property type="entry name" value="DNASE I-LIKE SUPERFAMILY PROTEIN"/>
    <property type="match status" value="1"/>
</dbReference>
<sequence length="634" mass="72276">MAKEVDGITDDAKMEDRSKLRKHAQMVNSNRQLKEDGRIDTRKLEECNKKKSQLMEVAKREEEREHISLTRNVLWQIWKNGNEIHFNGMKKNPIIPSNKAVNQWNEHRQAQEREKKESDRQRESDRELDGMQWPEEQMSKSFLVGQSQKRGLTLFHGVLGGGDFNVILAPHERCGGQPFGVHERVELMPFMEAAGIFDVGFSGANFTWCNNRRGRAKIWKYLDRLIINGECAEVSPIISVEHLARHPSDHAPLRISFSTRLDNKSRPFLFLNVWTSKAALLEVVRSAWDRQVNGAPLHVLYLKLMATRQAIQVWNKQAFGNVFDVVREAEAAVQRAEMEWEGNDSEEAQEVVKQRRVQSTIHRIKNSQCSWVEKEEDIASEAIQFFSNLFSEHSAPAPDMLHLIPPLITVEDNETLEAIPSMEKVRRVVFAMDGESAAGPDGFTGKFFTFSWDIIARDIYNVVFSFFCGAELPKLVTSTSVVLIPKARGLRQGDPLSSALFVIGSEVLSRGLNNLAVQLGFVGFRVPHECPSITHLAFADDVFIFANDSSSSLQRVMLVLELYQQSSAQLVNAQKSGYLVHPSMPPSRRRVIERITKFARRSFLTRYLGFPLYLSRCRSSFFEEVSQAVLERVL</sequence>
<evidence type="ECO:0000313" key="3">
    <source>
        <dbReference type="Proteomes" id="UP001652660"/>
    </source>
</evidence>